<dbReference type="EMBL" id="CP007264">
    <property type="protein sequence ID" value="AHL23426.1"/>
    <property type="molecule type" value="Genomic_DNA"/>
</dbReference>
<gene>
    <name evidence="3" type="ORF">BD01_1823</name>
</gene>
<dbReference type="HOGENOM" id="CLU_1352170_0_0_2"/>
<dbReference type="InterPro" id="IPR058496">
    <property type="entry name" value="DUF8183_N"/>
</dbReference>
<accession>W8P3R3</accession>
<dbReference type="Pfam" id="PF26556">
    <property type="entry name" value="DUF8183"/>
    <property type="match status" value="1"/>
</dbReference>
<proteinExistence type="predicted"/>
<name>W8P3R3_9EURY</name>
<dbReference type="STRING" id="195522.BD01_1823"/>
<evidence type="ECO:0000313" key="3">
    <source>
        <dbReference type="EMBL" id="AHL23426.1"/>
    </source>
</evidence>
<dbReference type="AlphaFoldDB" id="W8P3R3"/>
<organism evidence="3 4">
    <name type="scientific">Thermococcus nautili</name>
    <dbReference type="NCBI Taxonomy" id="195522"/>
    <lineage>
        <taxon>Archaea</taxon>
        <taxon>Methanobacteriati</taxon>
        <taxon>Methanobacteriota</taxon>
        <taxon>Thermococci</taxon>
        <taxon>Thermococcales</taxon>
        <taxon>Thermococcaceae</taxon>
        <taxon>Thermococcus</taxon>
    </lineage>
</organism>
<evidence type="ECO:0000259" key="2">
    <source>
        <dbReference type="Pfam" id="PF26556"/>
    </source>
</evidence>
<reference evidence="3 4" key="1">
    <citation type="submission" date="2014-02" db="EMBL/GenBank/DDBJ databases">
        <title>Genome Sequence of an Hyperthermophilic Archaeon, Thermococcus nautili 30-1, producing viral vesicles.</title>
        <authorList>
            <person name="Oberto J."/>
            <person name="Gaudin M."/>
            <person name="Cossu M."/>
            <person name="Gorlas A."/>
            <person name="Slesarev A."/>
            <person name="Marguet E."/>
            <person name="Forterre P."/>
        </authorList>
    </citation>
    <scope>NUCLEOTIDE SEQUENCE [LARGE SCALE GENOMIC DNA]</scope>
    <source>
        <strain evidence="3 4">30-1</strain>
    </source>
</reference>
<dbReference type="eggNOG" id="arCOG05407">
    <property type="taxonomic scope" value="Archaea"/>
</dbReference>
<keyword evidence="4" id="KW-1185">Reference proteome</keyword>
<dbReference type="RefSeq" id="WP_342665191.1">
    <property type="nucleotide sequence ID" value="NZ_CP007264.1"/>
</dbReference>
<evidence type="ECO:0000313" key="4">
    <source>
        <dbReference type="Proteomes" id="UP000019434"/>
    </source>
</evidence>
<feature type="domain" description="DUF8183" evidence="2">
    <location>
        <begin position="7"/>
        <end position="136"/>
    </location>
</feature>
<dbReference type="Proteomes" id="UP000019434">
    <property type="component" value="Chromosome"/>
</dbReference>
<feature type="domain" description="DUF8183" evidence="1">
    <location>
        <begin position="137"/>
        <end position="193"/>
    </location>
</feature>
<sequence length="199" mass="22587">MEIRDVVLDWLRSGKDDANDIVDLPWEVKQLEPNLYVAEHPKMPFTLLLSFGEGFIRLLAPMGLETFSMTKDEKLKVYHALLRLNAEINLMKFILMGMNDDVYLAVDLDTSNLGKAEFNDALSALLVGLLSAVSALNLEEEFEALLKERVLAMVYERLRKGASREELLDFLVSRVGMPRNEALTLLAEVLPEEQDRGYL</sequence>
<dbReference type="GeneID" id="24958544"/>
<dbReference type="Pfam" id="PF26555">
    <property type="entry name" value="HTH_78"/>
    <property type="match status" value="1"/>
</dbReference>
<dbReference type="KEGG" id="tnu:BD01_1823"/>
<protein>
    <submittedName>
        <fullName evidence="3">Uncharacterized protein</fullName>
    </submittedName>
</protein>
<dbReference type="InterPro" id="IPR058836">
    <property type="entry name" value="DUF8183_C"/>
</dbReference>
<evidence type="ECO:0000259" key="1">
    <source>
        <dbReference type="Pfam" id="PF26555"/>
    </source>
</evidence>